<evidence type="ECO:0000313" key="3">
    <source>
        <dbReference type="EMBL" id="EPY25867.1"/>
    </source>
</evidence>
<sequence length="256" mass="29247">MIYYLPSPFLSLILFVIVLLCVPFPSTTDYFCFTIHFFFLLCLCAIKHFQSILTSGPYTCPPFGMDNFEGLRTLPRDPEQLRHHLSRINHVLKKRYNIDAPECVLRADSTADFYEYYKKEVCRVISHLNQSTKRNYKVRVDPQRLARGMEIRASDGAGSPSPSQSQNSYCDPNWASALVEKSQLMQQQQAVEEHRQKVGAAAADYIIATPKNKTFPEEDNFLSTAAVESEKRRQKENNTCLFSTPPQFNGFAVSPQ</sequence>
<gene>
    <name evidence="3" type="ORF">STCU_06437</name>
</gene>
<keyword evidence="4" id="KW-1185">Reference proteome</keyword>
<evidence type="ECO:0000256" key="2">
    <source>
        <dbReference type="SAM" id="Phobius"/>
    </source>
</evidence>
<keyword evidence="2" id="KW-0472">Membrane</keyword>
<keyword evidence="2" id="KW-0812">Transmembrane</keyword>
<feature type="transmembrane region" description="Helical" evidence="2">
    <location>
        <begin position="6"/>
        <end position="24"/>
    </location>
</feature>
<comment type="caution">
    <text evidence="3">The sequence shown here is derived from an EMBL/GenBank/DDBJ whole genome shotgun (WGS) entry which is preliminary data.</text>
</comment>
<reference evidence="3 4" key="1">
    <citation type="journal article" date="2013" name="PLoS ONE">
        <title>Predicting the Proteins of Angomonas deanei, Strigomonas culicis and Their Respective Endosymbionts Reveals New Aspects of the Trypanosomatidae Family.</title>
        <authorList>
            <person name="Motta M.C."/>
            <person name="Martins A.C."/>
            <person name="de Souza S.S."/>
            <person name="Catta-Preta C.M."/>
            <person name="Silva R."/>
            <person name="Klein C.C."/>
            <person name="de Almeida L.G."/>
            <person name="de Lima Cunha O."/>
            <person name="Ciapina L.P."/>
            <person name="Brocchi M."/>
            <person name="Colabardini A.C."/>
            <person name="de Araujo Lima B."/>
            <person name="Machado C.R."/>
            <person name="de Almeida Soares C.M."/>
            <person name="Probst C.M."/>
            <person name="de Menezes C.B."/>
            <person name="Thompson C.E."/>
            <person name="Bartholomeu D.C."/>
            <person name="Gradia D.F."/>
            <person name="Pavoni D.P."/>
            <person name="Grisard E.C."/>
            <person name="Fantinatti-Garboggini F."/>
            <person name="Marchini F.K."/>
            <person name="Rodrigues-Luiz G.F."/>
            <person name="Wagner G."/>
            <person name="Goldman G.H."/>
            <person name="Fietto J.L."/>
            <person name="Elias M.C."/>
            <person name="Goldman M.H."/>
            <person name="Sagot M.F."/>
            <person name="Pereira M."/>
            <person name="Stoco P.H."/>
            <person name="de Mendonca-Neto R.P."/>
            <person name="Teixeira S.M."/>
            <person name="Maciel T.E."/>
            <person name="de Oliveira Mendes T.A."/>
            <person name="Urmenyi T.P."/>
            <person name="de Souza W."/>
            <person name="Schenkman S."/>
            <person name="de Vasconcelos A.T."/>
        </authorList>
    </citation>
    <scope>NUCLEOTIDE SEQUENCE [LARGE SCALE GENOMIC DNA]</scope>
</reference>
<keyword evidence="2" id="KW-1133">Transmembrane helix</keyword>
<evidence type="ECO:0000313" key="4">
    <source>
        <dbReference type="Proteomes" id="UP000015354"/>
    </source>
</evidence>
<feature type="compositionally biased region" description="Polar residues" evidence="1">
    <location>
        <begin position="237"/>
        <end position="247"/>
    </location>
</feature>
<dbReference type="Proteomes" id="UP000015354">
    <property type="component" value="Unassembled WGS sequence"/>
</dbReference>
<proteinExistence type="predicted"/>
<dbReference type="EMBL" id="ATMH01006437">
    <property type="protein sequence ID" value="EPY25867.1"/>
    <property type="molecule type" value="Genomic_DNA"/>
</dbReference>
<accession>S9U4Y1</accession>
<feature type="region of interest" description="Disordered" evidence="1">
    <location>
        <begin position="227"/>
        <end position="247"/>
    </location>
</feature>
<dbReference type="OrthoDB" id="270789at2759"/>
<evidence type="ECO:0000256" key="1">
    <source>
        <dbReference type="SAM" id="MobiDB-lite"/>
    </source>
</evidence>
<dbReference type="AlphaFoldDB" id="S9U4Y1"/>
<name>S9U4Y1_9TRYP</name>
<organism evidence="3 4">
    <name type="scientific">Strigomonas culicis</name>
    <dbReference type="NCBI Taxonomy" id="28005"/>
    <lineage>
        <taxon>Eukaryota</taxon>
        <taxon>Discoba</taxon>
        <taxon>Euglenozoa</taxon>
        <taxon>Kinetoplastea</taxon>
        <taxon>Metakinetoplastina</taxon>
        <taxon>Trypanosomatida</taxon>
        <taxon>Trypanosomatidae</taxon>
        <taxon>Strigomonadinae</taxon>
        <taxon>Strigomonas</taxon>
    </lineage>
</organism>
<protein>
    <submittedName>
        <fullName evidence="3">Chromosomal passenger protein</fullName>
    </submittedName>
</protein>